<dbReference type="AlphaFoldDB" id="A0A1C7D7Y4"/>
<evidence type="ECO:0000313" key="3">
    <source>
        <dbReference type="EMBL" id="ANU07596.1"/>
    </source>
</evidence>
<feature type="transmembrane region" description="Helical" evidence="2">
    <location>
        <begin position="235"/>
        <end position="256"/>
    </location>
</feature>
<proteinExistence type="predicted"/>
<name>A0A1C7D7Y4_9SPHN</name>
<keyword evidence="2" id="KW-0812">Transmembrane</keyword>
<keyword evidence="4" id="KW-1185">Reference proteome</keyword>
<dbReference type="KEGG" id="anh:A6F65_01290"/>
<reference evidence="3 4" key="1">
    <citation type="submission" date="2016-07" db="EMBL/GenBank/DDBJ databases">
        <title>Complete genome sequence of Altererythrobacter namhicola JCM 16345T, containing esterase-encoding genes.</title>
        <authorList>
            <person name="Cheng H."/>
            <person name="Wu Y.-H."/>
            <person name="Jian S.-L."/>
            <person name="Huo Y.-Y."/>
            <person name="Wang C.-S."/>
            <person name="Xu X.-W."/>
        </authorList>
    </citation>
    <scope>NUCLEOTIDE SEQUENCE [LARGE SCALE GENOMIC DNA]</scope>
    <source>
        <strain evidence="3 4">JCM 16345</strain>
    </source>
</reference>
<dbReference type="RefSeq" id="WP_067786937.1">
    <property type="nucleotide sequence ID" value="NZ_CP016545.1"/>
</dbReference>
<sequence>MFSDFLQFLSSATGTLIVAAVLGVLFVMWLFRQPTFARTDFSYRVPFIGKLSRYSRDYSETEHGKWLNSETRLCHDYARHLTGLSPDEFENHAEYMRKCYDNGRKPLPGLMIALLIFLVVLEGLGFSYLLSTWMALEGSENTRQLLTFAIVTVLSAVLVWTMHAAGHQLYRTRLLRSCFQQFQAFGLNERGKRNQDRRFTTQIISLNQDQSEDDDQPGHVQCANRVASNPGDTGSYSWLVIATVFILAIAVLSTILRIETLHSEPLALAGTETENQALAREYAALSSFWILATIFVVTQFVGMGLGYKYGFAGRESDTAYRMTGGMPDYESYYRPIAKRMSIADSRLANLHAMMERRYPGSINWDRDFYEFVKEERDRGVCDLHHPEEVLEAKVRRSEKRAEIRKSRHIMNGSGHTPPEADSDLPPRRKDDGQDNEGVLQ</sequence>
<feature type="compositionally biased region" description="Basic and acidic residues" evidence="1">
    <location>
        <begin position="394"/>
        <end position="404"/>
    </location>
</feature>
<feature type="transmembrane region" description="Helical" evidence="2">
    <location>
        <begin position="6"/>
        <end position="31"/>
    </location>
</feature>
<dbReference type="STRING" id="645517.A6F65_01290"/>
<feature type="transmembrane region" description="Helical" evidence="2">
    <location>
        <begin position="107"/>
        <end position="130"/>
    </location>
</feature>
<keyword evidence="2" id="KW-1133">Transmembrane helix</keyword>
<feature type="transmembrane region" description="Helical" evidence="2">
    <location>
        <begin position="145"/>
        <end position="166"/>
    </location>
</feature>
<dbReference type="EMBL" id="CP016545">
    <property type="protein sequence ID" value="ANU07596.1"/>
    <property type="molecule type" value="Genomic_DNA"/>
</dbReference>
<gene>
    <name evidence="3" type="ORF">A6F65_01290</name>
</gene>
<accession>A0A1C7D7Y4</accession>
<organism evidence="3 4">
    <name type="scientific">Paraurantiacibacter namhicola</name>
    <dbReference type="NCBI Taxonomy" id="645517"/>
    <lineage>
        <taxon>Bacteria</taxon>
        <taxon>Pseudomonadati</taxon>
        <taxon>Pseudomonadota</taxon>
        <taxon>Alphaproteobacteria</taxon>
        <taxon>Sphingomonadales</taxon>
        <taxon>Erythrobacteraceae</taxon>
        <taxon>Paraurantiacibacter</taxon>
    </lineage>
</organism>
<evidence type="ECO:0000313" key="4">
    <source>
        <dbReference type="Proteomes" id="UP000092698"/>
    </source>
</evidence>
<feature type="region of interest" description="Disordered" evidence="1">
    <location>
        <begin position="394"/>
        <end position="440"/>
    </location>
</feature>
<dbReference type="Proteomes" id="UP000092698">
    <property type="component" value="Chromosome"/>
</dbReference>
<protein>
    <submittedName>
        <fullName evidence="3">Uncharacterized protein</fullName>
    </submittedName>
</protein>
<feature type="transmembrane region" description="Helical" evidence="2">
    <location>
        <begin position="288"/>
        <end position="307"/>
    </location>
</feature>
<evidence type="ECO:0000256" key="2">
    <source>
        <dbReference type="SAM" id="Phobius"/>
    </source>
</evidence>
<keyword evidence="2" id="KW-0472">Membrane</keyword>
<dbReference type="OrthoDB" id="5366203at2"/>
<evidence type="ECO:0000256" key="1">
    <source>
        <dbReference type="SAM" id="MobiDB-lite"/>
    </source>
</evidence>